<comment type="caution">
    <text evidence="3">The sequence shown here is derived from an EMBL/GenBank/DDBJ whole genome shotgun (WGS) entry which is preliminary data.</text>
</comment>
<dbReference type="PROSITE" id="PS50943">
    <property type="entry name" value="HTH_CROC1"/>
    <property type="match status" value="1"/>
</dbReference>
<proteinExistence type="predicted"/>
<keyword evidence="4" id="KW-1185">Reference proteome</keyword>
<reference evidence="3 4" key="1">
    <citation type="journal article" date="2015" name="Genome Announc.">
        <title>Expanding the biotechnology potential of lactobacilli through comparative genomics of 213 strains and associated genera.</title>
        <authorList>
            <person name="Sun Z."/>
            <person name="Harris H.M."/>
            <person name="McCann A."/>
            <person name="Guo C."/>
            <person name="Argimon S."/>
            <person name="Zhang W."/>
            <person name="Yang X."/>
            <person name="Jeffery I.B."/>
            <person name="Cooney J.C."/>
            <person name="Kagawa T.F."/>
            <person name="Liu W."/>
            <person name="Song Y."/>
            <person name="Salvetti E."/>
            <person name="Wrobel A."/>
            <person name="Rasinkangas P."/>
            <person name="Parkhill J."/>
            <person name="Rea M.C."/>
            <person name="O'Sullivan O."/>
            <person name="Ritari J."/>
            <person name="Douillard F.P."/>
            <person name="Paul Ross R."/>
            <person name="Yang R."/>
            <person name="Briner A.E."/>
            <person name="Felis G.E."/>
            <person name="de Vos W.M."/>
            <person name="Barrangou R."/>
            <person name="Klaenhammer T.R."/>
            <person name="Caufield P.W."/>
            <person name="Cui Y."/>
            <person name="Zhang H."/>
            <person name="O'Toole P.W."/>
        </authorList>
    </citation>
    <scope>NUCLEOTIDE SEQUENCE [LARGE SCALE GENOMIC DNA]</scope>
    <source>
        <strain evidence="3 4">DSM 16634</strain>
    </source>
</reference>
<dbReference type="Gene3D" id="1.10.260.40">
    <property type="entry name" value="lambda repressor-like DNA-binding domains"/>
    <property type="match status" value="1"/>
</dbReference>
<dbReference type="PANTHER" id="PTHR46558:SF11">
    <property type="entry name" value="HTH-TYPE TRANSCRIPTIONAL REGULATOR XRE"/>
    <property type="match status" value="1"/>
</dbReference>
<dbReference type="CDD" id="cd00093">
    <property type="entry name" value="HTH_XRE"/>
    <property type="match status" value="1"/>
</dbReference>
<dbReference type="Proteomes" id="UP000051324">
    <property type="component" value="Unassembled WGS sequence"/>
</dbReference>
<dbReference type="GO" id="GO:0003677">
    <property type="term" value="F:DNA binding"/>
    <property type="evidence" value="ECO:0007669"/>
    <property type="project" value="UniProtKB-KW"/>
</dbReference>
<dbReference type="AlphaFoldDB" id="A0A0R1U298"/>
<evidence type="ECO:0000256" key="1">
    <source>
        <dbReference type="ARBA" id="ARBA00023125"/>
    </source>
</evidence>
<protein>
    <recommendedName>
        <fullName evidence="2">HTH cro/C1-type domain-containing protein</fullName>
    </recommendedName>
</protein>
<evidence type="ECO:0000259" key="2">
    <source>
        <dbReference type="PROSITE" id="PS50943"/>
    </source>
</evidence>
<dbReference type="SMART" id="SM00530">
    <property type="entry name" value="HTH_XRE"/>
    <property type="match status" value="1"/>
</dbReference>
<organism evidence="3 4">
    <name type="scientific">Ligilactobacillus apodemi DSM 16634 = JCM 16172</name>
    <dbReference type="NCBI Taxonomy" id="1423724"/>
    <lineage>
        <taxon>Bacteria</taxon>
        <taxon>Bacillati</taxon>
        <taxon>Bacillota</taxon>
        <taxon>Bacilli</taxon>
        <taxon>Lactobacillales</taxon>
        <taxon>Lactobacillaceae</taxon>
        <taxon>Ligilactobacillus</taxon>
    </lineage>
</organism>
<dbReference type="Pfam" id="PF01381">
    <property type="entry name" value="HTH_3"/>
    <property type="match status" value="1"/>
</dbReference>
<keyword evidence="1" id="KW-0238">DNA-binding</keyword>
<dbReference type="InterPro" id="IPR010982">
    <property type="entry name" value="Lambda_DNA-bd_dom_sf"/>
</dbReference>
<dbReference type="SUPFAM" id="SSF47413">
    <property type="entry name" value="lambda repressor-like DNA-binding domains"/>
    <property type="match status" value="1"/>
</dbReference>
<dbReference type="PANTHER" id="PTHR46558">
    <property type="entry name" value="TRACRIPTIONAL REGULATORY PROTEIN-RELATED-RELATED"/>
    <property type="match status" value="1"/>
</dbReference>
<dbReference type="EMBL" id="AZFT01000040">
    <property type="protein sequence ID" value="KRL85363.1"/>
    <property type="molecule type" value="Genomic_DNA"/>
</dbReference>
<evidence type="ECO:0000313" key="4">
    <source>
        <dbReference type="Proteomes" id="UP000051324"/>
    </source>
</evidence>
<name>A0A0R1U298_9LACO</name>
<feature type="domain" description="HTH cro/C1-type" evidence="2">
    <location>
        <begin position="18"/>
        <end position="72"/>
    </location>
</feature>
<gene>
    <name evidence="3" type="ORF">FC32_GL000108</name>
</gene>
<dbReference type="eggNOG" id="COG1476">
    <property type="taxonomic scope" value="Bacteria"/>
</dbReference>
<dbReference type="STRING" id="1423724.FC32_GL000108"/>
<accession>A0A0R1U298</accession>
<sequence>MVGVLMMTSNKDVVVNKLYEYRVLAKLSQEKLGELIGVSRQTINSIEKSKYIPSLPVALKLASFFKVKVEDIFQLKEDQ</sequence>
<evidence type="ECO:0000313" key="3">
    <source>
        <dbReference type="EMBL" id="KRL85363.1"/>
    </source>
</evidence>
<dbReference type="PATRIC" id="fig|1423724.4.peg.115"/>
<dbReference type="InterPro" id="IPR001387">
    <property type="entry name" value="Cro/C1-type_HTH"/>
</dbReference>